<keyword evidence="2" id="KW-1185">Reference proteome</keyword>
<gene>
    <name evidence="1" type="primary">CYP81E9_0</name>
    <name evidence="1" type="ORF">CFP56_036478</name>
</gene>
<evidence type="ECO:0000313" key="1">
    <source>
        <dbReference type="EMBL" id="KAK7822527.1"/>
    </source>
</evidence>
<name>A0AAW0J6Z5_QUESU</name>
<evidence type="ECO:0000313" key="2">
    <source>
        <dbReference type="Proteomes" id="UP000237347"/>
    </source>
</evidence>
<reference evidence="1 2" key="1">
    <citation type="journal article" date="2018" name="Sci. Data">
        <title>The draft genome sequence of cork oak.</title>
        <authorList>
            <person name="Ramos A.M."/>
            <person name="Usie A."/>
            <person name="Barbosa P."/>
            <person name="Barros P.M."/>
            <person name="Capote T."/>
            <person name="Chaves I."/>
            <person name="Simoes F."/>
            <person name="Abreu I."/>
            <person name="Carrasquinho I."/>
            <person name="Faro C."/>
            <person name="Guimaraes J.B."/>
            <person name="Mendonca D."/>
            <person name="Nobrega F."/>
            <person name="Rodrigues L."/>
            <person name="Saibo N.J.M."/>
            <person name="Varela M.C."/>
            <person name="Egas C."/>
            <person name="Matos J."/>
            <person name="Miguel C.M."/>
            <person name="Oliveira M.M."/>
            <person name="Ricardo C.P."/>
            <person name="Goncalves S."/>
        </authorList>
    </citation>
    <scope>NUCLEOTIDE SEQUENCE [LARGE SCALE GENOMIC DNA]</scope>
    <source>
        <strain evidence="2">cv. HL8</strain>
    </source>
</reference>
<protein>
    <submittedName>
        <fullName evidence="1">Isoflavone 3'-hydroxylase</fullName>
    </submittedName>
</protein>
<accession>A0AAW0J6Z5</accession>
<sequence length="59" mass="6954">MFTGVHQDEVRLLVKQLFQDSSREKLTKVELRPKLLDLSFNIMLRTLAGKRYYGKELVT</sequence>
<organism evidence="1 2">
    <name type="scientific">Quercus suber</name>
    <name type="common">Cork oak</name>
    <dbReference type="NCBI Taxonomy" id="58331"/>
    <lineage>
        <taxon>Eukaryota</taxon>
        <taxon>Viridiplantae</taxon>
        <taxon>Streptophyta</taxon>
        <taxon>Embryophyta</taxon>
        <taxon>Tracheophyta</taxon>
        <taxon>Spermatophyta</taxon>
        <taxon>Magnoliopsida</taxon>
        <taxon>eudicotyledons</taxon>
        <taxon>Gunneridae</taxon>
        <taxon>Pentapetalae</taxon>
        <taxon>rosids</taxon>
        <taxon>fabids</taxon>
        <taxon>Fagales</taxon>
        <taxon>Fagaceae</taxon>
        <taxon>Quercus</taxon>
    </lineage>
</organism>
<dbReference type="EMBL" id="PKMF04000664">
    <property type="protein sequence ID" value="KAK7822527.1"/>
    <property type="molecule type" value="Genomic_DNA"/>
</dbReference>
<dbReference type="AlphaFoldDB" id="A0AAW0J6Z5"/>
<dbReference type="Proteomes" id="UP000237347">
    <property type="component" value="Unassembled WGS sequence"/>
</dbReference>
<comment type="caution">
    <text evidence="1">The sequence shown here is derived from an EMBL/GenBank/DDBJ whole genome shotgun (WGS) entry which is preliminary data.</text>
</comment>
<proteinExistence type="predicted"/>